<gene>
    <name evidence="2" type="ORF">SAMN05443633_104417</name>
</gene>
<evidence type="ECO:0000256" key="1">
    <source>
        <dbReference type="SAM" id="Phobius"/>
    </source>
</evidence>
<feature type="transmembrane region" description="Helical" evidence="1">
    <location>
        <begin position="6"/>
        <end position="26"/>
    </location>
</feature>
<dbReference type="RefSeq" id="WP_072956956.1">
    <property type="nucleotide sequence ID" value="NZ_FQUT01000004.1"/>
</dbReference>
<sequence length="153" mass="17701">MTSSDIIAIITTITSVSAFAIAILTFKKDRNKSNQDFLFQEKVLAYKELIFHVNFIFESFFDIMDEMLDHEGSNIKWEKFLNKESEYYDGLIADFYNSIFSALPTIPSDIYKELIKFGQDSTQFITSAFDKNEALTIEAHEKLDKNLINILIL</sequence>
<dbReference type="AlphaFoldDB" id="A0A1M5C648"/>
<proteinExistence type="predicted"/>
<protein>
    <submittedName>
        <fullName evidence="2">Uncharacterized protein</fullName>
    </submittedName>
</protein>
<reference evidence="3" key="1">
    <citation type="submission" date="2016-11" db="EMBL/GenBank/DDBJ databases">
        <authorList>
            <person name="Varghese N."/>
            <person name="Submissions S."/>
        </authorList>
    </citation>
    <scope>NUCLEOTIDE SEQUENCE [LARGE SCALE GENOMIC DNA]</scope>
    <source>
        <strain evidence="3">DSM 27619</strain>
    </source>
</reference>
<dbReference type="Proteomes" id="UP000184518">
    <property type="component" value="Unassembled WGS sequence"/>
</dbReference>
<dbReference type="OrthoDB" id="1253616at2"/>
<keyword evidence="3" id="KW-1185">Reference proteome</keyword>
<keyword evidence="1" id="KW-0472">Membrane</keyword>
<evidence type="ECO:0000313" key="3">
    <source>
        <dbReference type="Proteomes" id="UP000184518"/>
    </source>
</evidence>
<keyword evidence="1" id="KW-0812">Transmembrane</keyword>
<dbReference type="STRING" id="1416778.SAMN05443633_104417"/>
<accession>A0A1M5C648</accession>
<evidence type="ECO:0000313" key="2">
    <source>
        <dbReference type="EMBL" id="SHF50195.1"/>
    </source>
</evidence>
<organism evidence="2 3">
    <name type="scientific">Chryseobacterium arachidis</name>
    <dbReference type="NCBI Taxonomy" id="1416778"/>
    <lineage>
        <taxon>Bacteria</taxon>
        <taxon>Pseudomonadati</taxon>
        <taxon>Bacteroidota</taxon>
        <taxon>Flavobacteriia</taxon>
        <taxon>Flavobacteriales</taxon>
        <taxon>Weeksellaceae</taxon>
        <taxon>Chryseobacterium group</taxon>
        <taxon>Chryseobacterium</taxon>
    </lineage>
</organism>
<dbReference type="EMBL" id="FQUT01000004">
    <property type="protein sequence ID" value="SHF50195.1"/>
    <property type="molecule type" value="Genomic_DNA"/>
</dbReference>
<name>A0A1M5C648_9FLAO</name>
<keyword evidence="1" id="KW-1133">Transmembrane helix</keyword>